<dbReference type="InterPro" id="IPR015648">
    <property type="entry name" value="Transcrpt_fac_DP"/>
</dbReference>
<accession>A0A6A4VR67</accession>
<dbReference type="GO" id="GO:0000977">
    <property type="term" value="F:RNA polymerase II transcription regulatory region sequence-specific DNA binding"/>
    <property type="evidence" value="ECO:0007669"/>
    <property type="project" value="TreeGrafter"/>
</dbReference>
<dbReference type="FunFam" id="1.10.10.10:FF:000047">
    <property type="entry name" value="Transcription factor"/>
    <property type="match status" value="1"/>
</dbReference>
<protein>
    <submittedName>
        <fullName evidence="11">Transcription factor Dp-1</fullName>
    </submittedName>
</protein>
<keyword evidence="3 7" id="KW-0805">Transcription regulation</keyword>
<dbReference type="Pfam" id="PF08781">
    <property type="entry name" value="DP"/>
    <property type="match status" value="1"/>
</dbReference>
<evidence type="ECO:0000259" key="10">
    <source>
        <dbReference type="SMART" id="SM01372"/>
    </source>
</evidence>
<dbReference type="PANTHER" id="PTHR12548">
    <property type="entry name" value="TRANSCRIPTION FACTOR DP"/>
    <property type="match status" value="1"/>
</dbReference>
<dbReference type="Pfam" id="PF02319">
    <property type="entry name" value="WHD_E2F_TDP"/>
    <property type="match status" value="1"/>
</dbReference>
<evidence type="ECO:0000256" key="5">
    <source>
        <dbReference type="ARBA" id="ARBA00023163"/>
    </source>
</evidence>
<dbReference type="SUPFAM" id="SSF144074">
    <property type="entry name" value="E2F-DP heterodimerization region"/>
    <property type="match status" value="1"/>
</dbReference>
<feature type="compositionally biased region" description="Polar residues" evidence="8">
    <location>
        <begin position="218"/>
        <end position="227"/>
    </location>
</feature>
<dbReference type="Gene3D" id="1.10.10.10">
    <property type="entry name" value="Winged helix-like DNA-binding domain superfamily/Winged helix DNA-binding domain"/>
    <property type="match status" value="1"/>
</dbReference>
<dbReference type="PANTHER" id="PTHR12548:SF9">
    <property type="entry name" value="TRANSCRIPTION FACTOR DP"/>
    <property type="match status" value="1"/>
</dbReference>
<evidence type="ECO:0000256" key="8">
    <source>
        <dbReference type="SAM" id="MobiDB-lite"/>
    </source>
</evidence>
<dbReference type="InterPro" id="IPR037241">
    <property type="entry name" value="E2F-DP_heterodim"/>
</dbReference>
<evidence type="ECO:0000256" key="3">
    <source>
        <dbReference type="ARBA" id="ARBA00023015"/>
    </source>
</evidence>
<reference evidence="11 12" key="1">
    <citation type="submission" date="2019-07" db="EMBL/GenBank/DDBJ databases">
        <title>Draft genome assembly of a fouling barnacle, Amphibalanus amphitrite (Darwin, 1854): The first reference genome for Thecostraca.</title>
        <authorList>
            <person name="Kim W."/>
        </authorList>
    </citation>
    <scope>NUCLEOTIDE SEQUENCE [LARGE SCALE GENOMIC DNA]</scope>
    <source>
        <strain evidence="11">SNU_AA5</strain>
        <tissue evidence="11">Soma without cirri and trophi</tissue>
    </source>
</reference>
<evidence type="ECO:0000313" key="11">
    <source>
        <dbReference type="EMBL" id="KAF0293202.1"/>
    </source>
</evidence>
<dbReference type="InterPro" id="IPR038168">
    <property type="entry name" value="TF_DP_C_sf"/>
</dbReference>
<dbReference type="GO" id="GO:0000981">
    <property type="term" value="F:DNA-binding transcription factor activity, RNA polymerase II-specific"/>
    <property type="evidence" value="ECO:0007669"/>
    <property type="project" value="TreeGrafter"/>
</dbReference>
<dbReference type="InterPro" id="IPR014889">
    <property type="entry name" value="Transc_factor_DP_C"/>
</dbReference>
<dbReference type="CDD" id="cd14458">
    <property type="entry name" value="DP_DD"/>
    <property type="match status" value="1"/>
</dbReference>
<organism evidence="11 12">
    <name type="scientific">Amphibalanus amphitrite</name>
    <name type="common">Striped barnacle</name>
    <name type="synonym">Balanus amphitrite</name>
    <dbReference type="NCBI Taxonomy" id="1232801"/>
    <lineage>
        <taxon>Eukaryota</taxon>
        <taxon>Metazoa</taxon>
        <taxon>Ecdysozoa</taxon>
        <taxon>Arthropoda</taxon>
        <taxon>Crustacea</taxon>
        <taxon>Multicrustacea</taxon>
        <taxon>Cirripedia</taxon>
        <taxon>Thoracica</taxon>
        <taxon>Thoracicalcarea</taxon>
        <taxon>Balanomorpha</taxon>
        <taxon>Balanoidea</taxon>
        <taxon>Balanidae</taxon>
        <taxon>Amphibalaninae</taxon>
        <taxon>Amphibalanus</taxon>
    </lineage>
</organism>
<evidence type="ECO:0000256" key="1">
    <source>
        <dbReference type="ARBA" id="ARBA00004123"/>
    </source>
</evidence>
<dbReference type="InterPro" id="IPR036388">
    <property type="entry name" value="WH-like_DNA-bd_sf"/>
</dbReference>
<feature type="compositionally biased region" description="Low complexity" evidence="8">
    <location>
        <begin position="196"/>
        <end position="215"/>
    </location>
</feature>
<sequence>MSNPSEIPAVKNEVKQEFGTVWIEDANGVSRKVRVLQVTPTKPLAAGGGGARAAGGSGVVRAIVNTASAGAAASTSSGGPRVLQPTFVPRPSGSGLGQAQVVRAAGVSSAARAPAVRVVQRTIQVQPAAAGAAPSATVVKMETPSTSSTAVNSPIARLQMQDRQMAGLGTPGRPGSQQQLAIHRTPTTGGGRLLLPAGGSPATPAARPTPGTSAGKRSAQSPHLSWSDSKRRRYDRNAKGLRHFSMKVCQKVREKGITTYNEVADELVAELCPPAGAIIGTSPDQQYEQKNIRRRVYDALNVLMAMQIISKERKQIKWLGLAPMTAPVEEPPDNSEEEAACRQRIKEKTQQLKDLVLRQIAFKNLVERNRRLEQTHGAPEPSSSVQLPFIVVNTDKKTVIDCSMSNDK</sequence>
<comment type="subcellular location">
    <subcellularLocation>
        <location evidence="1 7">Nucleus</location>
    </subcellularLocation>
</comment>
<proteinExistence type="inferred from homology"/>
<evidence type="ECO:0000256" key="2">
    <source>
        <dbReference type="ARBA" id="ARBA00010940"/>
    </source>
</evidence>
<dbReference type="AlphaFoldDB" id="A0A6A4VR67"/>
<dbReference type="InterPro" id="IPR003316">
    <property type="entry name" value="E2F_WHTH_DNA-bd_dom"/>
</dbReference>
<dbReference type="OrthoDB" id="552115at2759"/>
<dbReference type="Gene3D" id="1.20.140.80">
    <property type="entry name" value="Transcription factor DP"/>
    <property type="match status" value="1"/>
</dbReference>
<keyword evidence="12" id="KW-1185">Reference proteome</keyword>
<dbReference type="EMBL" id="VIIS01001762">
    <property type="protein sequence ID" value="KAF0293202.1"/>
    <property type="molecule type" value="Genomic_DNA"/>
</dbReference>
<dbReference type="InterPro" id="IPR036390">
    <property type="entry name" value="WH_DNA-bd_sf"/>
</dbReference>
<gene>
    <name evidence="11" type="primary">TFDP1_2</name>
    <name evidence="11" type="ORF">FJT64_008897</name>
</gene>
<keyword evidence="4 7" id="KW-0238">DNA-binding</keyword>
<keyword evidence="5 7" id="KW-0804">Transcription</keyword>
<comment type="similarity">
    <text evidence="2 7">Belongs to the E2F/DP family.</text>
</comment>
<dbReference type="GO" id="GO:0051726">
    <property type="term" value="P:regulation of cell cycle"/>
    <property type="evidence" value="ECO:0007669"/>
    <property type="project" value="InterPro"/>
</dbReference>
<feature type="domain" description="Transcription factor DP C-terminal" evidence="9">
    <location>
        <begin position="335"/>
        <end position="408"/>
    </location>
</feature>
<evidence type="ECO:0000259" key="9">
    <source>
        <dbReference type="SMART" id="SM01138"/>
    </source>
</evidence>
<dbReference type="EMBL" id="VIIS01001762">
    <property type="protein sequence ID" value="KAF0293201.1"/>
    <property type="molecule type" value="Genomic_DNA"/>
</dbReference>
<comment type="caution">
    <text evidence="11">The sequence shown here is derived from an EMBL/GenBank/DDBJ whole genome shotgun (WGS) entry which is preliminary data.</text>
</comment>
<evidence type="ECO:0000256" key="6">
    <source>
        <dbReference type="ARBA" id="ARBA00023242"/>
    </source>
</evidence>
<feature type="domain" description="E2F/DP family winged-helix DNA-binding" evidence="10">
    <location>
        <begin position="236"/>
        <end position="320"/>
    </location>
</feature>
<dbReference type="SMART" id="SM01138">
    <property type="entry name" value="DP"/>
    <property type="match status" value="1"/>
</dbReference>
<name>A0A6A4VR67_AMPAM</name>
<evidence type="ECO:0000256" key="4">
    <source>
        <dbReference type="ARBA" id="ARBA00023125"/>
    </source>
</evidence>
<feature type="region of interest" description="Disordered" evidence="8">
    <location>
        <begin position="186"/>
        <end position="238"/>
    </location>
</feature>
<dbReference type="GO" id="GO:0005634">
    <property type="term" value="C:nucleus"/>
    <property type="evidence" value="ECO:0007669"/>
    <property type="project" value="UniProtKB-SubCell"/>
</dbReference>
<dbReference type="SUPFAM" id="SSF46785">
    <property type="entry name" value="Winged helix' DNA-binding domain"/>
    <property type="match status" value="1"/>
</dbReference>
<evidence type="ECO:0000256" key="7">
    <source>
        <dbReference type="RuleBase" id="RU003796"/>
    </source>
</evidence>
<dbReference type="Proteomes" id="UP000440578">
    <property type="component" value="Unassembled WGS sequence"/>
</dbReference>
<evidence type="ECO:0000313" key="12">
    <source>
        <dbReference type="Proteomes" id="UP000440578"/>
    </source>
</evidence>
<dbReference type="SMART" id="SM01372">
    <property type="entry name" value="E2F_TDP"/>
    <property type="match status" value="1"/>
</dbReference>
<keyword evidence="6 7" id="KW-0539">Nucleus</keyword>
<dbReference type="GO" id="GO:0005667">
    <property type="term" value="C:transcription regulator complex"/>
    <property type="evidence" value="ECO:0007669"/>
    <property type="project" value="InterPro"/>
</dbReference>